<dbReference type="PANTHER" id="PTHR17920">
    <property type="entry name" value="TRANSMEMBRANE AND COILED-COIL DOMAIN-CONTAINING PROTEIN 4 TMCO4"/>
    <property type="match status" value="1"/>
</dbReference>
<feature type="compositionally biased region" description="Basic and acidic residues" evidence="6">
    <location>
        <begin position="69"/>
        <end position="87"/>
    </location>
</feature>
<evidence type="ECO:0000256" key="6">
    <source>
        <dbReference type="SAM" id="MobiDB-lite"/>
    </source>
</evidence>
<evidence type="ECO:0000256" key="2">
    <source>
        <dbReference type="ARBA" id="ARBA00009824"/>
    </source>
</evidence>
<reference evidence="8" key="1">
    <citation type="submission" date="2021-03" db="EMBL/GenBank/DDBJ databases">
        <title>Evolutionary innovations through gain and loss of genes in the ectomycorrhizal Boletales.</title>
        <authorList>
            <person name="Wu G."/>
            <person name="Miyauchi S."/>
            <person name="Morin E."/>
            <person name="Yang Z.-L."/>
            <person name="Xu J."/>
            <person name="Martin F.M."/>
        </authorList>
    </citation>
    <scope>NUCLEOTIDE SEQUENCE</scope>
    <source>
        <strain evidence="8">BR01</strain>
    </source>
</reference>
<dbReference type="InterPro" id="IPR007941">
    <property type="entry name" value="DUF726"/>
</dbReference>
<feature type="region of interest" description="Disordered" evidence="6">
    <location>
        <begin position="1026"/>
        <end position="1051"/>
    </location>
</feature>
<keyword evidence="9" id="KW-1185">Reference proteome</keyword>
<protein>
    <recommendedName>
        <fullName evidence="10">DUF726-domain-containing protein</fullName>
    </recommendedName>
</protein>
<feature type="compositionally biased region" description="Polar residues" evidence="6">
    <location>
        <begin position="1030"/>
        <end position="1041"/>
    </location>
</feature>
<dbReference type="EMBL" id="JAGFBS010000002">
    <property type="protein sequence ID" value="KAG6380606.1"/>
    <property type="molecule type" value="Genomic_DNA"/>
</dbReference>
<feature type="region of interest" description="Disordered" evidence="6">
    <location>
        <begin position="1"/>
        <end position="87"/>
    </location>
</feature>
<evidence type="ECO:0000313" key="8">
    <source>
        <dbReference type="EMBL" id="KAG6380606.1"/>
    </source>
</evidence>
<comment type="subcellular location">
    <subcellularLocation>
        <location evidence="1">Membrane</location>
        <topology evidence="1">Multi-pass membrane protein</topology>
    </subcellularLocation>
</comment>
<feature type="transmembrane region" description="Helical" evidence="7">
    <location>
        <begin position="419"/>
        <end position="442"/>
    </location>
</feature>
<feature type="region of interest" description="Disordered" evidence="6">
    <location>
        <begin position="214"/>
        <end position="262"/>
    </location>
</feature>
<accession>A0A8I2YY18</accession>
<organism evidence="8 9">
    <name type="scientific">Boletus reticuloceps</name>
    <dbReference type="NCBI Taxonomy" id="495285"/>
    <lineage>
        <taxon>Eukaryota</taxon>
        <taxon>Fungi</taxon>
        <taxon>Dikarya</taxon>
        <taxon>Basidiomycota</taxon>
        <taxon>Agaricomycotina</taxon>
        <taxon>Agaricomycetes</taxon>
        <taxon>Agaricomycetidae</taxon>
        <taxon>Boletales</taxon>
        <taxon>Boletineae</taxon>
        <taxon>Boletaceae</taxon>
        <taxon>Boletoideae</taxon>
        <taxon>Boletus</taxon>
    </lineage>
</organism>
<sequence>MQTPNNPFSFDDSADDDGGWQEMPVVKEDEFAGGLDEEDQRKYHYAPKKNASHAHSHSYGNATGNVIDVDDRGTQWRSKTEQDENEYTRLRADEEDEADEVHLRTRYLFDGDKAMTPLGQMQTTKKILTEAQRIAYVGLCALTAKEMVQKQKNVRRKELKDVIQSTELWALKVMGRLYYHMDLEIAEQKMIDSLSLHGVQASDLAPSLMTTHTIANPEYDPVEARKQETEKASRPIEKDTNIKPPRSPHPPPQPSTPTTSTFQTTARVLETTSVASSSLPGVTTTLSSVDKDVTLDIRWTVLCDLFLILVADSVYDARSRVLLENVALKLGLGWLDVAKFERRVTESLEIQEGVETLENQDIIEGSSRAAQKRRYMMMGLATLGGGLVIGLSAGLLAPVIGAGLGAALTTIGISGTTGFLAGAGGAAVITTGGVLTGSGIAARGMARRTQSVRTFDVLPLHNNKRLSCILTVPGFMSGKIDDVRLPFSVLDPIVGDVFSLLWEPEMIQETGSALKILTGEILTQLGQTVLQHTAATALMGALQWPIVLTKLGYLIDNPWNNALDRARAAGSVLAQLLLQRHLGVRPITLIGFSLGARIIFYALVELAKARAFGIVQDVFILGATLTASQSTWYSARSVVSGRFVNVYAKNDWVLNYLFRATSGGLSSVAGLRPIEGIPGVENVDVTDKIAGHMSYRAFMPLILDQLGFPVTADYFDEPVEPDFEGDRVVVRETEEENTQQRRGWFPMRRKKTSLQPSGASRPPTAASFGSSRRKTSLKSQEDDVPPRTDATPSPLPSPTHTNSSDTLKSPGRHSSDSTADVPVHAGFDLAAIKHMIGEAERHPEEFVIPQTKPDQGASVLPPTLHCSINPAAPPLSPSIRQAETPDKPYDDVDERAAMSCRSMPDPNATFTSLTLHDKDPYRTVDKTQEKEREAKLCPQWNDGLSRPSYPPEMRPAWSSPKGSDTTLSNPFAGSTNGLSLGSLHNRAQPPHSHNRLGTLGAHSTFPTSPGLSFGSPDGSITFQGLEPDPWSTNSEIRNPTNHGVGVNPWSM</sequence>
<evidence type="ECO:0000256" key="7">
    <source>
        <dbReference type="SAM" id="Phobius"/>
    </source>
</evidence>
<proteinExistence type="inferred from homology"/>
<keyword evidence="5 7" id="KW-0472">Membrane</keyword>
<keyword evidence="3 7" id="KW-0812">Transmembrane</keyword>
<evidence type="ECO:0000256" key="4">
    <source>
        <dbReference type="ARBA" id="ARBA00022989"/>
    </source>
</evidence>
<dbReference type="OrthoDB" id="277931at2759"/>
<gene>
    <name evidence="8" type="ORF">JVT61DRAFT_4971</name>
</gene>
<comment type="caution">
    <text evidence="8">The sequence shown here is derived from an EMBL/GenBank/DDBJ whole genome shotgun (WGS) entry which is preliminary data.</text>
</comment>
<feature type="transmembrane region" description="Helical" evidence="7">
    <location>
        <begin position="380"/>
        <end position="413"/>
    </location>
</feature>
<dbReference type="InterPro" id="IPR029058">
    <property type="entry name" value="AB_hydrolase_fold"/>
</dbReference>
<feature type="compositionally biased region" description="Basic and acidic residues" evidence="6">
    <location>
        <begin position="222"/>
        <end position="241"/>
    </location>
</feature>
<dbReference type="AlphaFoldDB" id="A0A8I2YY18"/>
<keyword evidence="4 7" id="KW-1133">Transmembrane helix</keyword>
<evidence type="ECO:0000313" key="9">
    <source>
        <dbReference type="Proteomes" id="UP000683000"/>
    </source>
</evidence>
<feature type="compositionally biased region" description="Pro residues" evidence="6">
    <location>
        <begin position="245"/>
        <end position="255"/>
    </location>
</feature>
<evidence type="ECO:0000256" key="3">
    <source>
        <dbReference type="ARBA" id="ARBA00022692"/>
    </source>
</evidence>
<feature type="region of interest" description="Disordered" evidence="6">
    <location>
        <begin position="725"/>
        <end position="820"/>
    </location>
</feature>
<name>A0A8I2YY18_9AGAM</name>
<evidence type="ECO:0000256" key="5">
    <source>
        <dbReference type="ARBA" id="ARBA00023136"/>
    </source>
</evidence>
<dbReference type="PANTHER" id="PTHR17920:SF3">
    <property type="entry name" value="TRANSMEMBRANE AND COILED-COIL DOMAIN-CONTAINING PROTEIN 4"/>
    <property type="match status" value="1"/>
</dbReference>
<feature type="compositionally biased region" description="Polar residues" evidence="6">
    <location>
        <begin position="798"/>
        <end position="807"/>
    </location>
</feature>
<evidence type="ECO:0000256" key="1">
    <source>
        <dbReference type="ARBA" id="ARBA00004141"/>
    </source>
</evidence>
<feature type="region of interest" description="Disordered" evidence="6">
    <location>
        <begin position="939"/>
        <end position="965"/>
    </location>
</feature>
<evidence type="ECO:0008006" key="10">
    <source>
        <dbReference type="Google" id="ProtNLM"/>
    </source>
</evidence>
<comment type="similarity">
    <text evidence="2">Belongs to the TMCO4 family.</text>
</comment>
<feature type="transmembrane region" description="Helical" evidence="7">
    <location>
        <begin position="587"/>
        <end position="604"/>
    </location>
</feature>
<dbReference type="Pfam" id="PF05277">
    <property type="entry name" value="DUF726"/>
    <property type="match status" value="1"/>
</dbReference>
<feature type="compositionally biased region" description="Basic residues" evidence="6">
    <location>
        <begin position="43"/>
        <end position="56"/>
    </location>
</feature>
<dbReference type="GO" id="GO:0016020">
    <property type="term" value="C:membrane"/>
    <property type="evidence" value="ECO:0007669"/>
    <property type="project" value="UniProtKB-SubCell"/>
</dbReference>
<dbReference type="Proteomes" id="UP000683000">
    <property type="component" value="Unassembled WGS sequence"/>
</dbReference>
<dbReference type="SUPFAM" id="SSF53474">
    <property type="entry name" value="alpha/beta-Hydrolases"/>
    <property type="match status" value="1"/>
</dbReference>